<keyword evidence="8 9" id="KW-0472">Membrane</keyword>
<organism evidence="10 11">
    <name type="scientific">Massilia pinisoli</name>
    <dbReference type="NCBI Taxonomy" id="1772194"/>
    <lineage>
        <taxon>Bacteria</taxon>
        <taxon>Pseudomonadati</taxon>
        <taxon>Pseudomonadota</taxon>
        <taxon>Betaproteobacteria</taxon>
        <taxon>Burkholderiales</taxon>
        <taxon>Oxalobacteraceae</taxon>
        <taxon>Telluria group</taxon>
        <taxon>Massilia</taxon>
    </lineage>
</organism>
<dbReference type="Pfam" id="PF03739">
    <property type="entry name" value="LptF_LptG"/>
    <property type="match status" value="1"/>
</dbReference>
<evidence type="ECO:0000256" key="8">
    <source>
        <dbReference type="ARBA" id="ARBA00023136"/>
    </source>
</evidence>
<evidence type="ECO:0000256" key="7">
    <source>
        <dbReference type="ARBA" id="ARBA00022989"/>
    </source>
</evidence>
<keyword evidence="4" id="KW-1003">Cell membrane</keyword>
<feature type="transmembrane region" description="Helical" evidence="9">
    <location>
        <begin position="48"/>
        <end position="77"/>
    </location>
</feature>
<evidence type="ECO:0000313" key="11">
    <source>
        <dbReference type="Proteomes" id="UP001204151"/>
    </source>
</evidence>
<evidence type="ECO:0000256" key="2">
    <source>
        <dbReference type="ARBA" id="ARBA00014213"/>
    </source>
</evidence>
<accession>A0ABT1ZUX4</accession>
<dbReference type="NCBIfam" id="TIGR04407">
    <property type="entry name" value="LptF_YjgP"/>
    <property type="match status" value="1"/>
</dbReference>
<keyword evidence="5" id="KW-0997">Cell inner membrane</keyword>
<name>A0ABT1ZUX4_9BURK</name>
<dbReference type="Proteomes" id="UP001204151">
    <property type="component" value="Unassembled WGS sequence"/>
</dbReference>
<evidence type="ECO:0000256" key="5">
    <source>
        <dbReference type="ARBA" id="ARBA00022519"/>
    </source>
</evidence>
<feature type="transmembrane region" description="Helical" evidence="9">
    <location>
        <begin position="267"/>
        <end position="287"/>
    </location>
</feature>
<dbReference type="RefSeq" id="WP_258818311.1">
    <property type="nucleotide sequence ID" value="NZ_JANUGW010000015.1"/>
</dbReference>
<dbReference type="PANTHER" id="PTHR33529">
    <property type="entry name" value="SLR0882 PROTEIN-RELATED"/>
    <property type="match status" value="1"/>
</dbReference>
<keyword evidence="7 9" id="KW-1133">Transmembrane helix</keyword>
<evidence type="ECO:0000256" key="1">
    <source>
        <dbReference type="ARBA" id="ARBA00004429"/>
    </source>
</evidence>
<comment type="caution">
    <text evidence="10">The sequence shown here is derived from an EMBL/GenBank/DDBJ whole genome shotgun (WGS) entry which is preliminary data.</text>
</comment>
<protein>
    <recommendedName>
        <fullName evidence="2">Lipopolysaccharide export system permease protein LptF</fullName>
    </recommendedName>
</protein>
<evidence type="ECO:0000256" key="6">
    <source>
        <dbReference type="ARBA" id="ARBA00022692"/>
    </source>
</evidence>
<reference evidence="10 11" key="1">
    <citation type="submission" date="2022-08" db="EMBL/GenBank/DDBJ databases">
        <title>Reclassification of Massilia species as members of the genera Telluria, Duganella, Pseudoduganella, Mokoshia gen. nov. and Zemynaea gen. nov. using orthogonal and non-orthogonal genome-based approaches.</title>
        <authorList>
            <person name="Bowman J.P."/>
        </authorList>
    </citation>
    <scope>NUCLEOTIDE SEQUENCE [LARGE SCALE GENOMIC DNA]</scope>
    <source>
        <strain evidence="10 11">JCM 31316</strain>
    </source>
</reference>
<dbReference type="InterPro" id="IPR030922">
    <property type="entry name" value="LptF"/>
</dbReference>
<keyword evidence="3" id="KW-0813">Transport</keyword>
<dbReference type="PANTHER" id="PTHR33529:SF7">
    <property type="entry name" value="LIPOPOLYSACCHARIDE EXPORT SYSTEM PERMEASE PROTEIN LPTF"/>
    <property type="match status" value="1"/>
</dbReference>
<feature type="transmembrane region" description="Helical" evidence="9">
    <location>
        <begin position="98"/>
        <end position="120"/>
    </location>
</feature>
<comment type="subcellular location">
    <subcellularLocation>
        <location evidence="1">Cell inner membrane</location>
        <topology evidence="1">Multi-pass membrane protein</topology>
    </subcellularLocation>
</comment>
<feature type="transmembrane region" description="Helical" evidence="9">
    <location>
        <begin position="331"/>
        <end position="349"/>
    </location>
</feature>
<dbReference type="EMBL" id="JANUGW010000015">
    <property type="protein sequence ID" value="MCS0583736.1"/>
    <property type="molecule type" value="Genomic_DNA"/>
</dbReference>
<proteinExistence type="predicted"/>
<feature type="transmembrane region" description="Helical" evidence="9">
    <location>
        <begin position="12"/>
        <end position="36"/>
    </location>
</feature>
<feature type="transmembrane region" description="Helical" evidence="9">
    <location>
        <begin position="294"/>
        <end position="311"/>
    </location>
</feature>
<gene>
    <name evidence="10" type="primary">lptF</name>
    <name evidence="10" type="ORF">NX784_19255</name>
</gene>
<keyword evidence="11" id="KW-1185">Reference proteome</keyword>
<evidence type="ECO:0000313" key="10">
    <source>
        <dbReference type="EMBL" id="MCS0583736.1"/>
    </source>
</evidence>
<evidence type="ECO:0000256" key="9">
    <source>
        <dbReference type="SAM" id="Phobius"/>
    </source>
</evidence>
<dbReference type="InterPro" id="IPR005495">
    <property type="entry name" value="LptG/LptF_permease"/>
</dbReference>
<sequence length="386" mass="42290">MIFKRALQRELASVAGATFTVLFTIFVTWTLISILGKAAGGKVASSDVLALIGFSVLNYLPTILILTSFIAVIVTVTRSYRDSEMVVWFASGQSLMRWVSPVLVFGLPLVALVAVLSFVATPWAKMKSAEFVERFEKREDLKRVSPGQFRESTSTNRVFFVEGSTGGSTVVQNVFVNSVDKDGSSIVVAKEGVIEPDGKGGQYLVLKNGRRYQGQPGRADFQSMEFDRYRMRVSSSVPVMGSETPADALSTPALLALPDNRYTNAELLYRISAPITCVVLMLLAIPLGFVNPRAGSSANLILALLIFFTYSNLSKLFEASVKQGKMNFGVAWWPLHVFALLVVAGLFAWRLNVNHRWHPLALLGAFKRRRLLRSGATAAATHEGAQ</sequence>
<evidence type="ECO:0000256" key="3">
    <source>
        <dbReference type="ARBA" id="ARBA00022448"/>
    </source>
</evidence>
<evidence type="ECO:0000256" key="4">
    <source>
        <dbReference type="ARBA" id="ARBA00022475"/>
    </source>
</evidence>
<keyword evidence="6 9" id="KW-0812">Transmembrane</keyword>